<feature type="repeat" description="WD" evidence="5">
    <location>
        <begin position="391"/>
        <end position="427"/>
    </location>
</feature>
<dbReference type="CDD" id="cd00200">
    <property type="entry name" value="WD40"/>
    <property type="match status" value="1"/>
</dbReference>
<dbReference type="GO" id="GO:0007165">
    <property type="term" value="P:signal transduction"/>
    <property type="evidence" value="ECO:0007669"/>
    <property type="project" value="UniProtKB-KW"/>
</dbReference>
<evidence type="ECO:0000256" key="2">
    <source>
        <dbReference type="ARBA" id="ARBA00022574"/>
    </source>
</evidence>
<dbReference type="PIRSF" id="PIRSF002394">
    <property type="entry name" value="GN-bd_beta"/>
    <property type="match status" value="1"/>
</dbReference>
<dbReference type="InterPro" id="IPR015943">
    <property type="entry name" value="WD40/YVTN_repeat-like_dom_sf"/>
</dbReference>
<dbReference type="KEGG" id="tgb:HG536_0A07320"/>
<evidence type="ECO:0000256" key="6">
    <source>
        <dbReference type="SAM" id="Coils"/>
    </source>
</evidence>
<name>A0A7G3ZBN1_9SACH</name>
<evidence type="ECO:0000256" key="3">
    <source>
        <dbReference type="ARBA" id="ARBA00022737"/>
    </source>
</evidence>
<evidence type="ECO:0000256" key="5">
    <source>
        <dbReference type="PROSITE-ProRule" id="PRU00221"/>
    </source>
</evidence>
<dbReference type="PROSITE" id="PS50294">
    <property type="entry name" value="WD_REPEATS_REGION"/>
    <property type="match status" value="2"/>
</dbReference>
<dbReference type="Proteomes" id="UP000515788">
    <property type="component" value="Chromosome 1"/>
</dbReference>
<dbReference type="PANTHER" id="PTHR19850">
    <property type="entry name" value="GUANINE NUCLEOTIDE-BINDING PROTEIN BETA G PROTEIN BETA"/>
    <property type="match status" value="1"/>
</dbReference>
<dbReference type="AlphaFoldDB" id="A0A7G3ZBN1"/>
<dbReference type="Pfam" id="PF00400">
    <property type="entry name" value="WD40"/>
    <property type="match status" value="2"/>
</dbReference>
<dbReference type="InterPro" id="IPR036322">
    <property type="entry name" value="WD40_repeat_dom_sf"/>
</dbReference>
<sequence>MSRYQSRYLTGIDGNEGRSNERYVEQQRLEIPDYQEREDELQSQLVNARQESKQLYSQINKVKGKIQDAGLVEMSKNIPSLKRNSINLKPVLALRGHNNKISDVRWSRDSRRILSASQDGFMLIWDSWSGLKLNAIPLDSQWVLSCDISPSGSLVASAGLNNSCTIYRVSKENRVQQNVVSIFKGHTGYVSDLGFTDNSHVVTASGDMTCAYWDIPRAKRIREYAEHLGDVLALSLSPPGSQNGMNVFASCGSDGYIYLWDVRSGGVAQTFFVSDSDINTLQFCRYGNALASGSDDGVIRLFDLRCDCKIASYSLADTVHRTQSEQGSPGTDEKGNRTHSRANSLLSASYLDNQGVVSLDFSGSGRLLYSCYTDFGCVVWDVLKSEIVGKLEGHTSRVSRVRASPDGLAVCTGSWDSTMKVWTSTYL</sequence>
<evidence type="ECO:0000256" key="7">
    <source>
        <dbReference type="SAM" id="MobiDB-lite"/>
    </source>
</evidence>
<dbReference type="InterPro" id="IPR016346">
    <property type="entry name" value="G-protein_beta_1-5"/>
</dbReference>
<feature type="region of interest" description="Disordered" evidence="7">
    <location>
        <begin position="1"/>
        <end position="20"/>
    </location>
</feature>
<dbReference type="InterPro" id="IPR001680">
    <property type="entry name" value="WD40_rpt"/>
</dbReference>
<comment type="similarity">
    <text evidence="1">Belongs to the WD repeat G protein beta family.</text>
</comment>
<keyword evidence="3" id="KW-0677">Repeat</keyword>
<dbReference type="PRINTS" id="PR00320">
    <property type="entry name" value="GPROTEINBRPT"/>
</dbReference>
<evidence type="ECO:0000313" key="9">
    <source>
        <dbReference type="Proteomes" id="UP000515788"/>
    </source>
</evidence>
<keyword evidence="9" id="KW-1185">Reference proteome</keyword>
<feature type="coiled-coil region" evidence="6">
    <location>
        <begin position="24"/>
        <end position="58"/>
    </location>
</feature>
<reference evidence="8 9" key="1">
    <citation type="submission" date="2020-06" db="EMBL/GenBank/DDBJ databases">
        <title>The yeast mating-type switching endonuclease HO is a domesticated member of an unorthodox homing genetic element family.</title>
        <authorList>
            <person name="Coughlan A.Y."/>
            <person name="Lombardi L."/>
            <person name="Braun-Galleani S."/>
            <person name="Martos A.R."/>
            <person name="Galeote V."/>
            <person name="Bigey F."/>
            <person name="Dequin S."/>
            <person name="Byrne K.P."/>
            <person name="Wolfe K.H."/>
        </authorList>
    </citation>
    <scope>NUCLEOTIDE SEQUENCE [LARGE SCALE GENOMIC DNA]</scope>
    <source>
        <strain evidence="8 9">CBS764</strain>
    </source>
</reference>
<evidence type="ECO:0000256" key="4">
    <source>
        <dbReference type="ARBA" id="ARBA00023224"/>
    </source>
</evidence>
<dbReference type="OrthoDB" id="10255630at2759"/>
<dbReference type="PRINTS" id="PR00319">
    <property type="entry name" value="GPROTEINB"/>
</dbReference>
<dbReference type="InterPro" id="IPR001632">
    <property type="entry name" value="WD40_G-protein_beta-like"/>
</dbReference>
<feature type="repeat" description="WD" evidence="5">
    <location>
        <begin position="183"/>
        <end position="223"/>
    </location>
</feature>
<dbReference type="SMART" id="SM00320">
    <property type="entry name" value="WD40"/>
    <property type="match status" value="7"/>
</dbReference>
<dbReference type="GeneID" id="59324014"/>
<organism evidence="8 9">
    <name type="scientific">Torulaspora globosa</name>
    <dbReference type="NCBI Taxonomy" id="48254"/>
    <lineage>
        <taxon>Eukaryota</taxon>
        <taxon>Fungi</taxon>
        <taxon>Dikarya</taxon>
        <taxon>Ascomycota</taxon>
        <taxon>Saccharomycotina</taxon>
        <taxon>Saccharomycetes</taxon>
        <taxon>Saccharomycetales</taxon>
        <taxon>Saccharomycetaceae</taxon>
        <taxon>Torulaspora</taxon>
    </lineage>
</organism>
<keyword evidence="6" id="KW-0175">Coiled coil</keyword>
<evidence type="ECO:0000256" key="1">
    <source>
        <dbReference type="ARBA" id="ARBA00009768"/>
    </source>
</evidence>
<evidence type="ECO:0000313" key="8">
    <source>
        <dbReference type="EMBL" id="QLL30917.1"/>
    </source>
</evidence>
<keyword evidence="4" id="KW-0807">Transducer</keyword>
<protein>
    <submittedName>
        <fullName evidence="8">Uncharacterized protein</fullName>
    </submittedName>
</protein>
<dbReference type="Gene3D" id="2.130.10.10">
    <property type="entry name" value="YVTN repeat-like/Quinoprotein amine dehydrogenase"/>
    <property type="match status" value="1"/>
</dbReference>
<keyword evidence="2 5" id="KW-0853">WD repeat</keyword>
<dbReference type="SUPFAM" id="SSF50978">
    <property type="entry name" value="WD40 repeat-like"/>
    <property type="match status" value="1"/>
</dbReference>
<gene>
    <name evidence="8" type="ORF">HG536_0A07320</name>
</gene>
<dbReference type="RefSeq" id="XP_037137592.1">
    <property type="nucleotide sequence ID" value="XM_037281697.1"/>
</dbReference>
<accession>A0A7G3ZBN1</accession>
<feature type="repeat" description="WD" evidence="5">
    <location>
        <begin position="224"/>
        <end position="270"/>
    </location>
</feature>
<proteinExistence type="inferred from homology"/>
<dbReference type="Pfam" id="PF25391">
    <property type="entry name" value="WD40_Gbeta"/>
    <property type="match status" value="1"/>
</dbReference>
<dbReference type="EMBL" id="CP059246">
    <property type="protein sequence ID" value="QLL30917.1"/>
    <property type="molecule type" value="Genomic_DNA"/>
</dbReference>
<feature type="repeat" description="WD" evidence="5">
    <location>
        <begin position="94"/>
        <end position="126"/>
    </location>
</feature>
<dbReference type="InterPro" id="IPR020472">
    <property type="entry name" value="WD40_PAC1"/>
</dbReference>
<dbReference type="PROSITE" id="PS50082">
    <property type="entry name" value="WD_REPEATS_2"/>
    <property type="match status" value="4"/>
</dbReference>